<proteinExistence type="predicted"/>
<name>A0A0D9V8J1_9ORYZ</name>
<dbReference type="EnsemblPlants" id="LPERR01G33760.1">
    <property type="protein sequence ID" value="LPERR01G33760.1"/>
    <property type="gene ID" value="LPERR01G33760"/>
</dbReference>
<dbReference type="Proteomes" id="UP000032180">
    <property type="component" value="Chromosome 1"/>
</dbReference>
<evidence type="ECO:0000313" key="1">
    <source>
        <dbReference type="EnsemblPlants" id="LPERR01G33760.1"/>
    </source>
</evidence>
<reference evidence="1" key="3">
    <citation type="submission" date="2015-04" db="UniProtKB">
        <authorList>
            <consortium name="EnsemblPlants"/>
        </authorList>
    </citation>
    <scope>IDENTIFICATION</scope>
</reference>
<dbReference type="HOGENOM" id="CLU_2658018_0_0_1"/>
<protein>
    <submittedName>
        <fullName evidence="1">Uncharacterized protein</fullName>
    </submittedName>
</protein>
<evidence type="ECO:0000313" key="2">
    <source>
        <dbReference type="Proteomes" id="UP000032180"/>
    </source>
</evidence>
<sequence>MFKTFVISSDAWLLTFGSRTAAGFLLTKWDETQETMSREQSWWRYMIPFAAPTAILYRFSQSSSGCPALNSRRIAS</sequence>
<reference evidence="1 2" key="1">
    <citation type="submission" date="2012-08" db="EMBL/GenBank/DDBJ databases">
        <title>Oryza genome evolution.</title>
        <authorList>
            <person name="Wing R.A."/>
        </authorList>
    </citation>
    <scope>NUCLEOTIDE SEQUENCE</scope>
</reference>
<accession>A0A0D9V8J1</accession>
<keyword evidence="2" id="KW-1185">Reference proteome</keyword>
<dbReference type="Gramene" id="LPERR01G33760.1">
    <property type="protein sequence ID" value="LPERR01G33760.1"/>
    <property type="gene ID" value="LPERR01G33760"/>
</dbReference>
<dbReference type="AlphaFoldDB" id="A0A0D9V8J1"/>
<organism evidence="1 2">
    <name type="scientific">Leersia perrieri</name>
    <dbReference type="NCBI Taxonomy" id="77586"/>
    <lineage>
        <taxon>Eukaryota</taxon>
        <taxon>Viridiplantae</taxon>
        <taxon>Streptophyta</taxon>
        <taxon>Embryophyta</taxon>
        <taxon>Tracheophyta</taxon>
        <taxon>Spermatophyta</taxon>
        <taxon>Magnoliopsida</taxon>
        <taxon>Liliopsida</taxon>
        <taxon>Poales</taxon>
        <taxon>Poaceae</taxon>
        <taxon>BOP clade</taxon>
        <taxon>Oryzoideae</taxon>
        <taxon>Oryzeae</taxon>
        <taxon>Oryzinae</taxon>
        <taxon>Leersia</taxon>
    </lineage>
</organism>
<reference evidence="2" key="2">
    <citation type="submission" date="2013-12" db="EMBL/GenBank/DDBJ databases">
        <authorList>
            <person name="Yu Y."/>
            <person name="Lee S."/>
            <person name="de Baynast K."/>
            <person name="Wissotski M."/>
            <person name="Liu L."/>
            <person name="Talag J."/>
            <person name="Goicoechea J."/>
            <person name="Angelova A."/>
            <person name="Jetty R."/>
            <person name="Kudrna D."/>
            <person name="Golser W."/>
            <person name="Rivera L."/>
            <person name="Zhang J."/>
            <person name="Wing R."/>
        </authorList>
    </citation>
    <scope>NUCLEOTIDE SEQUENCE</scope>
</reference>